<evidence type="ECO:0000256" key="3">
    <source>
        <dbReference type="ARBA" id="ARBA00022679"/>
    </source>
</evidence>
<dbReference type="GO" id="GO:0016779">
    <property type="term" value="F:nucleotidyltransferase activity"/>
    <property type="evidence" value="ECO:0007669"/>
    <property type="project" value="UniProtKB-KW"/>
</dbReference>
<evidence type="ECO:0000313" key="8">
    <source>
        <dbReference type="EMBL" id="GMH73278.1"/>
    </source>
</evidence>
<dbReference type="OrthoDB" id="422187at2759"/>
<protein>
    <submittedName>
        <fullName evidence="8">Uncharacterized protein</fullName>
    </submittedName>
</protein>
<dbReference type="Proteomes" id="UP001165085">
    <property type="component" value="Unassembled WGS sequence"/>
</dbReference>
<dbReference type="AlphaFoldDB" id="A0A9W7EC45"/>
<keyword evidence="9" id="KW-1185">Reference proteome</keyword>
<keyword evidence="5" id="KW-0547">Nucleotide-binding</keyword>
<dbReference type="Gene3D" id="3.40.50.620">
    <property type="entry name" value="HUPs"/>
    <property type="match status" value="1"/>
</dbReference>
<evidence type="ECO:0000256" key="6">
    <source>
        <dbReference type="ARBA" id="ARBA00022840"/>
    </source>
</evidence>
<dbReference type="EMBL" id="BRXY01000166">
    <property type="protein sequence ID" value="GMH73278.1"/>
    <property type="molecule type" value="Genomic_DNA"/>
</dbReference>
<accession>A0A9W7EC45</accession>
<comment type="caution">
    <text evidence="8">The sequence shown here is derived from an EMBL/GenBank/DDBJ whole genome shotgun (WGS) entry which is preliminary data.</text>
</comment>
<keyword evidence="4" id="KW-0548">Nucleotidyltransferase</keyword>
<keyword evidence="7" id="KW-0520">NAD</keyword>
<keyword evidence="3" id="KW-0808">Transferase</keyword>
<proteinExistence type="predicted"/>
<dbReference type="InterPro" id="IPR014729">
    <property type="entry name" value="Rossmann-like_a/b/a_fold"/>
</dbReference>
<gene>
    <name evidence="8" type="ORF">TrST_g8054</name>
</gene>
<comment type="pathway">
    <text evidence="1">Cofactor biosynthesis; NAD(+) biosynthesis.</text>
</comment>
<dbReference type="GO" id="GO:0005524">
    <property type="term" value="F:ATP binding"/>
    <property type="evidence" value="ECO:0007669"/>
    <property type="project" value="UniProtKB-KW"/>
</dbReference>
<dbReference type="InterPro" id="IPR005248">
    <property type="entry name" value="NadD/NMNAT"/>
</dbReference>
<keyword evidence="2" id="KW-0662">Pyridine nucleotide biosynthesis</keyword>
<evidence type="ECO:0000256" key="2">
    <source>
        <dbReference type="ARBA" id="ARBA00022642"/>
    </source>
</evidence>
<evidence type="ECO:0000256" key="7">
    <source>
        <dbReference type="ARBA" id="ARBA00023027"/>
    </source>
</evidence>
<evidence type="ECO:0000313" key="9">
    <source>
        <dbReference type="Proteomes" id="UP001165085"/>
    </source>
</evidence>
<name>A0A9W7EC45_9STRA</name>
<evidence type="ECO:0000256" key="1">
    <source>
        <dbReference type="ARBA" id="ARBA00004790"/>
    </source>
</evidence>
<organism evidence="8 9">
    <name type="scientific">Triparma strigata</name>
    <dbReference type="NCBI Taxonomy" id="1606541"/>
    <lineage>
        <taxon>Eukaryota</taxon>
        <taxon>Sar</taxon>
        <taxon>Stramenopiles</taxon>
        <taxon>Ochrophyta</taxon>
        <taxon>Bolidophyceae</taxon>
        <taxon>Parmales</taxon>
        <taxon>Triparmaceae</taxon>
        <taxon>Triparma</taxon>
    </lineage>
</organism>
<keyword evidence="6" id="KW-0067">ATP-binding</keyword>
<dbReference type="SUPFAM" id="SSF52374">
    <property type="entry name" value="Nucleotidylyl transferase"/>
    <property type="match status" value="1"/>
</dbReference>
<dbReference type="PANTHER" id="PTHR39321">
    <property type="entry name" value="NICOTINATE-NUCLEOTIDE ADENYLYLTRANSFERASE-RELATED"/>
    <property type="match status" value="1"/>
</dbReference>
<sequence>MSTPAATGLGAATATATKSHICIFGSSFSPPTLAHLSILSSLSATNAFTTILVVPVYRHMYSSKRLPSPSHESTLFAHKLKMCSLLLSSLPSPPLVISPLESEIFTSLLPTSSTPSSIRIPTSLIISTLLSRNPNSEISLCLGSDTYSDVLSSKWKNTPYLSSHLKSIYVIPRDGEGTEYPGREDGLNPVILDVEGLEGVSSTRAREVAREVIRKGDGRYRELEGLVGEEVAEYVWEEGLFRD</sequence>
<reference evidence="9" key="1">
    <citation type="journal article" date="2023" name="Commun. Biol.">
        <title>Genome analysis of Parmales, the sister group of diatoms, reveals the evolutionary specialization of diatoms from phago-mixotrophs to photoautotrophs.</title>
        <authorList>
            <person name="Ban H."/>
            <person name="Sato S."/>
            <person name="Yoshikawa S."/>
            <person name="Yamada K."/>
            <person name="Nakamura Y."/>
            <person name="Ichinomiya M."/>
            <person name="Sato N."/>
            <person name="Blanc-Mathieu R."/>
            <person name="Endo H."/>
            <person name="Kuwata A."/>
            <person name="Ogata H."/>
        </authorList>
    </citation>
    <scope>NUCLEOTIDE SEQUENCE [LARGE SCALE GENOMIC DNA]</scope>
    <source>
        <strain evidence="9">NIES 3701</strain>
    </source>
</reference>
<dbReference type="PANTHER" id="PTHR39321:SF3">
    <property type="entry name" value="PHOSPHOPANTETHEINE ADENYLYLTRANSFERASE"/>
    <property type="match status" value="1"/>
</dbReference>
<dbReference type="GO" id="GO:0009435">
    <property type="term" value="P:NAD+ biosynthetic process"/>
    <property type="evidence" value="ECO:0007669"/>
    <property type="project" value="InterPro"/>
</dbReference>
<evidence type="ECO:0000256" key="5">
    <source>
        <dbReference type="ARBA" id="ARBA00022741"/>
    </source>
</evidence>
<evidence type="ECO:0000256" key="4">
    <source>
        <dbReference type="ARBA" id="ARBA00022695"/>
    </source>
</evidence>